<dbReference type="InterPro" id="IPR009057">
    <property type="entry name" value="Homeodomain-like_sf"/>
</dbReference>
<name>A0A2D0NBS9_FLAN2</name>
<dbReference type="InterPro" id="IPR018060">
    <property type="entry name" value="HTH_AraC"/>
</dbReference>
<sequence>MKARLEKIEPGFGSSFTVRYFDDLNYCNTPRWHFHPEYEIVYISNGKGKRHIGDHISYYEDGDLIFLGPNLPHFGFTEGLKERHIEIVVQMKEEFLGSEFLNRPELKSIQQLFERSKVGVSFNGETKKQVGDLLREMLQFDNFDRMLRLLRVLQSMATSTEYQMLNASGFGLEVNGQDHERIEKIYEYVEHNYLSDVELETAARLANMTVPAFCRYFKKLTNKTFTQFVNEFRVAHASSLLADDHLSIAAVSYESGFNNLSHFNKQFKAITGASPREYRKGLKKIVK</sequence>
<dbReference type="InterPro" id="IPR011051">
    <property type="entry name" value="RmlC_Cupin_sf"/>
</dbReference>
<evidence type="ECO:0000313" key="6">
    <source>
        <dbReference type="Proteomes" id="UP000223913"/>
    </source>
</evidence>
<dbReference type="PROSITE" id="PS01124">
    <property type="entry name" value="HTH_ARAC_FAMILY_2"/>
    <property type="match status" value="1"/>
</dbReference>
<dbReference type="OrthoDB" id="1410704at2"/>
<proteinExistence type="predicted"/>
<dbReference type="Pfam" id="PF02311">
    <property type="entry name" value="AraC_binding"/>
    <property type="match status" value="1"/>
</dbReference>
<dbReference type="InterPro" id="IPR003313">
    <property type="entry name" value="AraC-bd"/>
</dbReference>
<dbReference type="EMBL" id="PDUD01000019">
    <property type="protein sequence ID" value="PHN05962.1"/>
    <property type="molecule type" value="Genomic_DNA"/>
</dbReference>
<dbReference type="PANTHER" id="PTHR43280:SF27">
    <property type="entry name" value="TRANSCRIPTIONAL REGULATOR MTLR"/>
    <property type="match status" value="1"/>
</dbReference>
<keyword evidence="6" id="KW-1185">Reference proteome</keyword>
<dbReference type="InterPro" id="IPR014710">
    <property type="entry name" value="RmlC-like_jellyroll"/>
</dbReference>
<dbReference type="Pfam" id="PF12833">
    <property type="entry name" value="HTH_18"/>
    <property type="match status" value="1"/>
</dbReference>
<dbReference type="PROSITE" id="PS00041">
    <property type="entry name" value="HTH_ARAC_FAMILY_1"/>
    <property type="match status" value="1"/>
</dbReference>
<dbReference type="PRINTS" id="PR00032">
    <property type="entry name" value="HTHARAC"/>
</dbReference>
<dbReference type="SMART" id="SM00342">
    <property type="entry name" value="HTH_ARAC"/>
    <property type="match status" value="1"/>
</dbReference>
<dbReference type="InterPro" id="IPR018062">
    <property type="entry name" value="HTH_AraC-typ_CS"/>
</dbReference>
<accession>A0A2D0NBS9</accession>
<keyword evidence="3" id="KW-0804">Transcription</keyword>
<keyword evidence="2" id="KW-0238">DNA-binding</keyword>
<dbReference type="AlphaFoldDB" id="A0A2D0NBS9"/>
<evidence type="ECO:0000259" key="4">
    <source>
        <dbReference type="PROSITE" id="PS01124"/>
    </source>
</evidence>
<dbReference type="GO" id="GO:0003700">
    <property type="term" value="F:DNA-binding transcription factor activity"/>
    <property type="evidence" value="ECO:0007669"/>
    <property type="project" value="InterPro"/>
</dbReference>
<dbReference type="SUPFAM" id="SSF51182">
    <property type="entry name" value="RmlC-like cupins"/>
    <property type="match status" value="1"/>
</dbReference>
<dbReference type="Gene3D" id="2.60.120.10">
    <property type="entry name" value="Jelly Rolls"/>
    <property type="match status" value="1"/>
</dbReference>
<reference evidence="5 6" key="1">
    <citation type="submission" date="2017-10" db="EMBL/GenBank/DDBJ databases">
        <title>The draft genome sequence of Lewinella nigricans NBRC 102662.</title>
        <authorList>
            <person name="Wang K."/>
        </authorList>
    </citation>
    <scope>NUCLEOTIDE SEQUENCE [LARGE SCALE GENOMIC DNA]</scope>
    <source>
        <strain evidence="5 6">NBRC 102662</strain>
    </source>
</reference>
<dbReference type="RefSeq" id="WP_099150555.1">
    <property type="nucleotide sequence ID" value="NZ_PDUD01000019.1"/>
</dbReference>
<keyword evidence="1" id="KW-0805">Transcription regulation</keyword>
<evidence type="ECO:0000313" key="5">
    <source>
        <dbReference type="EMBL" id="PHN05962.1"/>
    </source>
</evidence>
<organism evidence="5 6">
    <name type="scientific">Flavilitoribacter nigricans (strain ATCC 23147 / DSM 23189 / NBRC 102662 / NCIMB 1420 / SS-2)</name>
    <name type="common">Lewinella nigricans</name>
    <dbReference type="NCBI Taxonomy" id="1122177"/>
    <lineage>
        <taxon>Bacteria</taxon>
        <taxon>Pseudomonadati</taxon>
        <taxon>Bacteroidota</taxon>
        <taxon>Saprospiria</taxon>
        <taxon>Saprospirales</taxon>
        <taxon>Lewinellaceae</taxon>
        <taxon>Flavilitoribacter</taxon>
    </lineage>
</organism>
<feature type="domain" description="HTH araC/xylS-type" evidence="4">
    <location>
        <begin position="183"/>
        <end position="281"/>
    </location>
</feature>
<comment type="caution">
    <text evidence="5">The sequence shown here is derived from an EMBL/GenBank/DDBJ whole genome shotgun (WGS) entry which is preliminary data.</text>
</comment>
<evidence type="ECO:0000256" key="2">
    <source>
        <dbReference type="ARBA" id="ARBA00023125"/>
    </source>
</evidence>
<protein>
    <submittedName>
        <fullName evidence="5">AraC family transcriptional regulator</fullName>
    </submittedName>
</protein>
<dbReference type="PANTHER" id="PTHR43280">
    <property type="entry name" value="ARAC-FAMILY TRANSCRIPTIONAL REGULATOR"/>
    <property type="match status" value="1"/>
</dbReference>
<dbReference type="InterPro" id="IPR020449">
    <property type="entry name" value="Tscrpt_reg_AraC-type_HTH"/>
</dbReference>
<dbReference type="Proteomes" id="UP000223913">
    <property type="component" value="Unassembled WGS sequence"/>
</dbReference>
<dbReference type="SUPFAM" id="SSF46689">
    <property type="entry name" value="Homeodomain-like"/>
    <property type="match status" value="2"/>
</dbReference>
<evidence type="ECO:0000256" key="1">
    <source>
        <dbReference type="ARBA" id="ARBA00023015"/>
    </source>
</evidence>
<evidence type="ECO:0000256" key="3">
    <source>
        <dbReference type="ARBA" id="ARBA00023163"/>
    </source>
</evidence>
<gene>
    <name evidence="5" type="ORF">CRP01_13390</name>
</gene>
<dbReference type="Gene3D" id="1.10.10.60">
    <property type="entry name" value="Homeodomain-like"/>
    <property type="match status" value="2"/>
</dbReference>
<dbReference type="GO" id="GO:0043565">
    <property type="term" value="F:sequence-specific DNA binding"/>
    <property type="evidence" value="ECO:0007669"/>
    <property type="project" value="InterPro"/>
</dbReference>